<dbReference type="PANTHER" id="PTHR12049:SF7">
    <property type="entry name" value="PROTEIN ARGININE METHYLTRANSFERASE NDUFAF7, MITOCHONDRIAL"/>
    <property type="match status" value="1"/>
</dbReference>
<sequence>MTTALQDIIARRIALAGPLSVAEYMALCLGHPQHGYYMTRDPLGAAGDFTTAPEISQMFGELLGLWAAQCWIQMGQPGSVQLVELGPGRGTLMADALRATARLPGFHQAVRLHLVETSPVLRQRQAAALGKYGPNWHDRLAEVPDGPMLLLANEFFDALPVRQFQKGPRGRWAERKVGLDDAGNLSWKLDPTAGDALVHPSLRAAPEGSMVEICPAGVAIAAEIGARLAAHPGAALFVDYGYAGPAVGDTVQALRRHAFVPVLEAPGEADLTAHVDFTALGEAAATAGAAAYAPVPQRDFLISLGIEQRAAALKRLATPVQAGDIDAALHRLVGDVSMGRLFKAQALASPGLPAPAGFEQQT</sequence>
<dbReference type="Proteomes" id="UP000501891">
    <property type="component" value="Chromosome"/>
</dbReference>
<evidence type="ECO:0000313" key="3">
    <source>
        <dbReference type="EMBL" id="QJE73437.1"/>
    </source>
</evidence>
<dbReference type="EMBL" id="CP051775">
    <property type="protein sequence ID" value="QJE73437.1"/>
    <property type="molecule type" value="Genomic_DNA"/>
</dbReference>
<keyword evidence="4" id="KW-1185">Reference proteome</keyword>
<dbReference type="GO" id="GO:0032259">
    <property type="term" value="P:methylation"/>
    <property type="evidence" value="ECO:0007669"/>
    <property type="project" value="UniProtKB-KW"/>
</dbReference>
<proteinExistence type="predicted"/>
<dbReference type="PANTHER" id="PTHR12049">
    <property type="entry name" value="PROTEIN ARGININE METHYLTRANSFERASE NDUFAF7, MITOCHONDRIAL"/>
    <property type="match status" value="1"/>
</dbReference>
<organism evidence="3 4">
    <name type="scientific">Aerophototrophica crusticola</name>
    <dbReference type="NCBI Taxonomy" id="1709002"/>
    <lineage>
        <taxon>Bacteria</taxon>
        <taxon>Pseudomonadati</taxon>
        <taxon>Pseudomonadota</taxon>
        <taxon>Alphaproteobacteria</taxon>
        <taxon>Rhodospirillales</taxon>
        <taxon>Rhodospirillaceae</taxon>
        <taxon>Aerophototrophica</taxon>
    </lineage>
</organism>
<accession>A0A858R7S6</accession>
<evidence type="ECO:0000256" key="2">
    <source>
        <dbReference type="ARBA" id="ARBA00022679"/>
    </source>
</evidence>
<protein>
    <submittedName>
        <fullName evidence="3">Class I SAM-dependent methyltransferase</fullName>
    </submittedName>
</protein>
<dbReference type="Gene3D" id="3.40.50.12710">
    <property type="match status" value="1"/>
</dbReference>
<dbReference type="InterPro" id="IPR003788">
    <property type="entry name" value="NDUFAF7"/>
</dbReference>
<evidence type="ECO:0000256" key="1">
    <source>
        <dbReference type="ARBA" id="ARBA00022603"/>
    </source>
</evidence>
<keyword evidence="2" id="KW-0808">Transferase</keyword>
<evidence type="ECO:0000313" key="4">
    <source>
        <dbReference type="Proteomes" id="UP000501891"/>
    </source>
</evidence>
<dbReference type="AlphaFoldDB" id="A0A858R7S6"/>
<dbReference type="GO" id="GO:0035243">
    <property type="term" value="F:protein-arginine omega-N symmetric methyltransferase activity"/>
    <property type="evidence" value="ECO:0007669"/>
    <property type="project" value="TreeGrafter"/>
</dbReference>
<gene>
    <name evidence="3" type="ORF">HHL28_10340</name>
</gene>
<dbReference type="InterPro" id="IPR038375">
    <property type="entry name" value="NDUFAF7_sf"/>
</dbReference>
<reference evidence="3" key="1">
    <citation type="submission" date="2020-04" db="EMBL/GenBank/DDBJ databases">
        <title>A desert anoxygenic phototrophic bacterium fixes CO2 using RubisCO under aerobic conditions.</title>
        <authorList>
            <person name="Tang K."/>
        </authorList>
    </citation>
    <scope>NUCLEOTIDE SEQUENCE [LARGE SCALE GENOMIC DNA]</scope>
    <source>
        <strain evidence="3">MIMtkB3</strain>
    </source>
</reference>
<dbReference type="InterPro" id="IPR029063">
    <property type="entry name" value="SAM-dependent_MTases_sf"/>
</dbReference>
<dbReference type="SUPFAM" id="SSF53335">
    <property type="entry name" value="S-adenosyl-L-methionine-dependent methyltransferases"/>
    <property type="match status" value="1"/>
</dbReference>
<keyword evidence="1 3" id="KW-0489">Methyltransferase</keyword>
<name>A0A858R7S6_9PROT</name>
<dbReference type="KEGG" id="acru:HHL28_10340"/>
<dbReference type="Pfam" id="PF02636">
    <property type="entry name" value="Methyltransf_28"/>
    <property type="match status" value="1"/>
</dbReference>